<comment type="caution">
    <text evidence="4">The sequence shown here is derived from an EMBL/GenBank/DDBJ whole genome shotgun (WGS) entry which is preliminary data.</text>
</comment>
<dbReference type="EMBL" id="JABEQI010000010">
    <property type="protein sequence ID" value="MBB2187717.1"/>
    <property type="molecule type" value="Genomic_DNA"/>
</dbReference>
<evidence type="ECO:0000259" key="3">
    <source>
        <dbReference type="Pfam" id="PF02129"/>
    </source>
</evidence>
<keyword evidence="4" id="KW-0378">Hydrolase</keyword>
<dbReference type="SUPFAM" id="SSF53474">
    <property type="entry name" value="alpha/beta-Hydrolases"/>
    <property type="match status" value="1"/>
</dbReference>
<dbReference type="InterPro" id="IPR029058">
    <property type="entry name" value="AB_hydrolase_fold"/>
</dbReference>
<organism evidence="4 5">
    <name type="scientific">Gluconacetobacter liquefaciens</name>
    <name type="common">Acetobacter liquefaciens</name>
    <dbReference type="NCBI Taxonomy" id="89584"/>
    <lineage>
        <taxon>Bacteria</taxon>
        <taxon>Pseudomonadati</taxon>
        <taxon>Pseudomonadota</taxon>
        <taxon>Alphaproteobacteria</taxon>
        <taxon>Acetobacterales</taxon>
        <taxon>Acetobacteraceae</taxon>
        <taxon>Gluconacetobacter</taxon>
    </lineage>
</organism>
<evidence type="ECO:0000313" key="5">
    <source>
        <dbReference type="Proteomes" id="UP000562982"/>
    </source>
</evidence>
<protein>
    <submittedName>
        <fullName evidence="4">Alpha/beta fold hydrolase</fullName>
    </submittedName>
</protein>
<evidence type="ECO:0000256" key="2">
    <source>
        <dbReference type="SAM" id="SignalP"/>
    </source>
</evidence>
<dbReference type="GO" id="GO:0052689">
    <property type="term" value="F:carboxylic ester hydrolase activity"/>
    <property type="evidence" value="ECO:0007669"/>
    <property type="project" value="TreeGrafter"/>
</dbReference>
<dbReference type="Proteomes" id="UP000562982">
    <property type="component" value="Unassembled WGS sequence"/>
</dbReference>
<keyword evidence="2" id="KW-0732">Signal</keyword>
<dbReference type="Gene3D" id="3.40.50.1820">
    <property type="entry name" value="alpha/beta hydrolase"/>
    <property type="match status" value="1"/>
</dbReference>
<reference evidence="4 5" key="1">
    <citation type="submission" date="2020-04" db="EMBL/GenBank/DDBJ databases">
        <title>Description of novel Gluconacetobacter.</title>
        <authorList>
            <person name="Sombolestani A."/>
        </authorList>
    </citation>
    <scope>NUCLEOTIDE SEQUENCE [LARGE SCALE GENOMIC DNA]</scope>
    <source>
        <strain evidence="4 5">LMG 1382</strain>
    </source>
</reference>
<accession>A0A7W4JN55</accession>
<dbReference type="Pfam" id="PF02129">
    <property type="entry name" value="Peptidase_S15"/>
    <property type="match status" value="1"/>
</dbReference>
<dbReference type="PANTHER" id="PTHR43265">
    <property type="entry name" value="ESTERASE ESTD"/>
    <property type="match status" value="1"/>
</dbReference>
<gene>
    <name evidence="4" type="ORF">HLH32_15285</name>
</gene>
<feature type="domain" description="Xaa-Pro dipeptidyl-peptidase-like" evidence="3">
    <location>
        <begin position="162"/>
        <end position="406"/>
    </location>
</feature>
<evidence type="ECO:0000256" key="1">
    <source>
        <dbReference type="SAM" id="MobiDB-lite"/>
    </source>
</evidence>
<name>A0A7W4JN55_GLULI</name>
<feature type="region of interest" description="Disordered" evidence="1">
    <location>
        <begin position="119"/>
        <end position="146"/>
    </location>
</feature>
<feature type="signal peptide" evidence="2">
    <location>
        <begin position="1"/>
        <end position="24"/>
    </location>
</feature>
<feature type="chain" id="PRO_5030877018" evidence="2">
    <location>
        <begin position="25"/>
        <end position="486"/>
    </location>
</feature>
<proteinExistence type="predicted"/>
<evidence type="ECO:0000313" key="4">
    <source>
        <dbReference type="EMBL" id="MBB2187717.1"/>
    </source>
</evidence>
<dbReference type="InterPro" id="IPR000383">
    <property type="entry name" value="Xaa-Pro-like_dom"/>
</dbReference>
<sequence length="486" mass="51363">MMRGAKVRLLAAVLLSFMPTMAWAAGPEPTLSGDWAGVLAPLPGHSLPLVLHVTGSAGQWAATLDSPSQGALGLHAQAVTQQGRAVTIRLAVPQAAYDATLSPDGQTLRGTWSQGAGALPLTMTRGRTPPDRAALRPQTPRPPFPYRSEEVAYDNDAGHAHLTGTLTLPAGAGPFPAVLLITGSGLQDRDETVFDHKPFLLWADVLTRRGIAVLRVDDRQIGGSTGEVARATTADFAGDAAAGFAFLRSRADIDPHRVGLMGHSEGANIAAMLAAHDPAVAFIVMLAGSGEPGEQLLLQQKRRLELATGAPDARVDRLAATMGALYDAVKTTRDQTEADAALLKAWQTVSTAHGHPSDTVPPEIRVVSSPWFRWFLAYDPRTDLEKVRCPVLALGGSKDMQVEANTNLVAIKAALRNDHDAKVLELPGLNHLFQTAQTGLPSEYGTIRETIAPIALRTVEDWIVAHTIVPATASAGAGPSAPIRAR</sequence>
<dbReference type="PANTHER" id="PTHR43265:SF1">
    <property type="entry name" value="ESTERASE ESTD"/>
    <property type="match status" value="1"/>
</dbReference>
<dbReference type="InterPro" id="IPR053145">
    <property type="entry name" value="AB_hydrolase_Est10"/>
</dbReference>
<dbReference type="AlphaFoldDB" id="A0A7W4JN55"/>